<dbReference type="PROSITE" id="PS01360">
    <property type="entry name" value="ZF_MYND_1"/>
    <property type="match status" value="1"/>
</dbReference>
<keyword evidence="5" id="KW-0479">Metal-binding</keyword>
<dbReference type="PANTHER" id="PTHR24006">
    <property type="entry name" value="UBIQUITIN CARBOXYL-TERMINAL HYDROLASE"/>
    <property type="match status" value="1"/>
</dbReference>
<evidence type="ECO:0000256" key="10">
    <source>
        <dbReference type="ARBA" id="ARBA00022833"/>
    </source>
</evidence>
<dbReference type="GO" id="GO:0004843">
    <property type="term" value="F:cysteine-type deubiquitinase activity"/>
    <property type="evidence" value="ECO:0007669"/>
    <property type="project" value="UniProtKB-EC"/>
</dbReference>
<dbReference type="InterPro" id="IPR028889">
    <property type="entry name" value="USP"/>
</dbReference>
<dbReference type="PANTHER" id="PTHR24006:SF874">
    <property type="entry name" value="UBIQUITIN CARBOXYL-TERMINAL HYDROLASE 16"/>
    <property type="match status" value="1"/>
</dbReference>
<dbReference type="OrthoDB" id="420187at2759"/>
<keyword evidence="16" id="KW-1185">Reference proteome</keyword>
<dbReference type="PROSITE" id="PS00972">
    <property type="entry name" value="USP_1"/>
    <property type="match status" value="1"/>
</dbReference>
<dbReference type="GO" id="GO:0005634">
    <property type="term" value="C:nucleus"/>
    <property type="evidence" value="ECO:0007669"/>
    <property type="project" value="TreeGrafter"/>
</dbReference>
<dbReference type="GO" id="GO:0006508">
    <property type="term" value="P:proteolysis"/>
    <property type="evidence" value="ECO:0007669"/>
    <property type="project" value="UniProtKB-KW"/>
</dbReference>
<evidence type="ECO:0000259" key="13">
    <source>
        <dbReference type="PROSITE" id="PS50235"/>
    </source>
</evidence>
<feature type="compositionally biased region" description="Low complexity" evidence="12">
    <location>
        <begin position="824"/>
        <end position="840"/>
    </location>
</feature>
<feature type="compositionally biased region" description="Polar residues" evidence="12">
    <location>
        <begin position="282"/>
        <end position="295"/>
    </location>
</feature>
<keyword evidence="4" id="KW-0645">Protease</keyword>
<evidence type="ECO:0000256" key="5">
    <source>
        <dbReference type="ARBA" id="ARBA00022723"/>
    </source>
</evidence>
<feature type="region of interest" description="Disordered" evidence="12">
    <location>
        <begin position="814"/>
        <end position="901"/>
    </location>
</feature>
<feature type="compositionally biased region" description="Polar residues" evidence="12">
    <location>
        <begin position="814"/>
        <end position="823"/>
    </location>
</feature>
<dbReference type="InterPro" id="IPR018200">
    <property type="entry name" value="USP_CS"/>
</dbReference>
<protein>
    <recommendedName>
        <fullName evidence="3">ubiquitinyl hydrolase 1</fullName>
        <ecNumber evidence="3">3.4.19.12</ecNumber>
    </recommendedName>
</protein>
<dbReference type="Pfam" id="PF00443">
    <property type="entry name" value="UCH"/>
    <property type="match status" value="1"/>
</dbReference>
<accession>A0A8J5GZS2</accession>
<keyword evidence="10" id="KW-0862">Zinc</keyword>
<dbReference type="FunFam" id="3.90.70.10:FF:000026">
    <property type="entry name" value="Ubiquitin carboxyl-terminal hydrolase 15"/>
    <property type="match status" value="1"/>
</dbReference>
<dbReference type="InterPro" id="IPR002893">
    <property type="entry name" value="Znf_MYND"/>
</dbReference>
<dbReference type="Pfam" id="PF01753">
    <property type="entry name" value="zf-MYND"/>
    <property type="match status" value="1"/>
</dbReference>
<feature type="region of interest" description="Disordered" evidence="12">
    <location>
        <begin position="282"/>
        <end position="307"/>
    </location>
</feature>
<comment type="caution">
    <text evidence="15">The sequence shown here is derived from an EMBL/GenBank/DDBJ whole genome shotgun (WGS) entry which is preliminary data.</text>
</comment>
<dbReference type="Proteomes" id="UP000734854">
    <property type="component" value="Unassembled WGS sequence"/>
</dbReference>
<sequence>MRLYIDLGFSGAALLLVLLVGPVVAFLVHQKWRLAEARQAEVRRLALLAAQEAAVAEMEAMASYSATSAAGVYSTYVAKEPSALPECAVCSVFAAARCSRCKIVRYCSGKCQIIHWRRGHKDECRPPPVSDKYNREDELGLEGVQSEQSGLAEKMLEPKEGTGEVERFSQRSAASISSYSMDNLNGVHNEGISSKDVSVKTIISDSFSAPSIIPANLAFSHTINSPNDAWYDGKSLPNIAGAGESSSFTSGLGSVADTGNGATIMSSTPELARSNSLANNSMFSDHSREIPSTSKVEADDLVPSGTSDLKATSSLDHASNEVCVRVGNGFPPSTYSISENYSHESSSSEAISNLESNGTLVSNKKISRYVANGRSTEVKPINPKTTRSSAATLDHYSTNGVTRSFSLYESSSNGNAHRTSSKVSRHYYSELMLFPYDLFIKFYNSDKVNLQPCGLTNCGNSCYANAVLQCLVFTRPLTAYLLEGFHSRICSKQEWCFTCELENLVRNAKEGKSPLSPIGILSHLQNSGSKFGHGQQEDAHEFLRYAIEVMQSICLKEAVAKADGLLAEETTLIQQTFGGYLQSKLRCARCKGKSEHCERMMDLTVEIGGDISTLDEALLRFTSSETLDGENKYKCDRCNSYERAKKKLTILEAPNVLTIVLKRFQSDNFCKINKAIQFPEYLDLARYMSGDDKSPVYRLYAIIVHLNVTNTSSSGHYICYVKDRQGMWYEIDDSKVKPVDIEKVLSKGAYMLLYSRCLPRAPSSVRKARAHEFVQQARKITRDSKGKPGGSLVSDYGEYLYPYRSDLYGHQNDSASDNSSLFDESSTCSTVSTKESTTTEDLWEHMSGESDCVSPSSPMRISENYDGFTRSRHSSKADVTMPVTDPGQNTSSSGRKLIRWW</sequence>
<comment type="similarity">
    <text evidence="2">Belongs to the peptidase C19 family.</text>
</comment>
<evidence type="ECO:0000256" key="8">
    <source>
        <dbReference type="ARBA" id="ARBA00022801"/>
    </source>
</evidence>
<evidence type="ECO:0000256" key="2">
    <source>
        <dbReference type="ARBA" id="ARBA00009085"/>
    </source>
</evidence>
<evidence type="ECO:0000256" key="12">
    <source>
        <dbReference type="SAM" id="MobiDB-lite"/>
    </source>
</evidence>
<evidence type="ECO:0000256" key="3">
    <source>
        <dbReference type="ARBA" id="ARBA00012759"/>
    </source>
</evidence>
<dbReference type="InterPro" id="IPR001394">
    <property type="entry name" value="Peptidase_C19_UCH"/>
</dbReference>
<gene>
    <name evidence="15" type="ORF">ZIOFF_024006</name>
</gene>
<evidence type="ECO:0000256" key="6">
    <source>
        <dbReference type="ARBA" id="ARBA00022771"/>
    </source>
</evidence>
<dbReference type="GO" id="GO:0016579">
    <property type="term" value="P:protein deubiquitination"/>
    <property type="evidence" value="ECO:0007669"/>
    <property type="project" value="InterPro"/>
</dbReference>
<dbReference type="EC" id="3.4.19.12" evidence="3"/>
<reference evidence="15 16" key="1">
    <citation type="submission" date="2020-08" db="EMBL/GenBank/DDBJ databases">
        <title>Plant Genome Project.</title>
        <authorList>
            <person name="Zhang R.-G."/>
        </authorList>
    </citation>
    <scope>NUCLEOTIDE SEQUENCE [LARGE SCALE GENOMIC DNA]</scope>
    <source>
        <tissue evidence="15">Rhizome</tissue>
    </source>
</reference>
<organism evidence="15 16">
    <name type="scientific">Zingiber officinale</name>
    <name type="common">Ginger</name>
    <name type="synonym">Amomum zingiber</name>
    <dbReference type="NCBI Taxonomy" id="94328"/>
    <lineage>
        <taxon>Eukaryota</taxon>
        <taxon>Viridiplantae</taxon>
        <taxon>Streptophyta</taxon>
        <taxon>Embryophyta</taxon>
        <taxon>Tracheophyta</taxon>
        <taxon>Spermatophyta</taxon>
        <taxon>Magnoliopsida</taxon>
        <taxon>Liliopsida</taxon>
        <taxon>Zingiberales</taxon>
        <taxon>Zingiberaceae</taxon>
        <taxon>Zingiber</taxon>
    </lineage>
</organism>
<evidence type="ECO:0000256" key="1">
    <source>
        <dbReference type="ARBA" id="ARBA00000707"/>
    </source>
</evidence>
<dbReference type="InterPro" id="IPR050164">
    <property type="entry name" value="Peptidase_C19"/>
</dbReference>
<dbReference type="FunFam" id="6.10.140.2220:FF:000006">
    <property type="entry name" value="Ubiquitin carboxyl-terminal hydrolase 15"/>
    <property type="match status" value="1"/>
</dbReference>
<dbReference type="EMBL" id="JACMSC010000007">
    <property type="protein sequence ID" value="KAG6513671.1"/>
    <property type="molecule type" value="Genomic_DNA"/>
</dbReference>
<feature type="domain" description="USP" evidence="13">
    <location>
        <begin position="453"/>
        <end position="757"/>
    </location>
</feature>
<evidence type="ECO:0000256" key="7">
    <source>
        <dbReference type="ARBA" id="ARBA00022786"/>
    </source>
</evidence>
<evidence type="ECO:0000256" key="9">
    <source>
        <dbReference type="ARBA" id="ARBA00022807"/>
    </source>
</evidence>
<keyword evidence="6 11" id="KW-0863">Zinc-finger</keyword>
<dbReference type="GO" id="GO:0008270">
    <property type="term" value="F:zinc ion binding"/>
    <property type="evidence" value="ECO:0007669"/>
    <property type="project" value="UniProtKB-KW"/>
</dbReference>
<evidence type="ECO:0000313" key="16">
    <source>
        <dbReference type="Proteomes" id="UP000734854"/>
    </source>
</evidence>
<evidence type="ECO:0000256" key="11">
    <source>
        <dbReference type="PROSITE-ProRule" id="PRU00134"/>
    </source>
</evidence>
<keyword evidence="8" id="KW-0378">Hydrolase</keyword>
<keyword evidence="9" id="KW-0788">Thiol protease</keyword>
<keyword evidence="7" id="KW-0833">Ubl conjugation pathway</keyword>
<feature type="domain" description="MYND-type" evidence="14">
    <location>
        <begin position="87"/>
        <end position="124"/>
    </location>
</feature>
<dbReference type="AlphaFoldDB" id="A0A8J5GZS2"/>
<evidence type="ECO:0000256" key="4">
    <source>
        <dbReference type="ARBA" id="ARBA00022670"/>
    </source>
</evidence>
<evidence type="ECO:0000313" key="15">
    <source>
        <dbReference type="EMBL" id="KAG6513671.1"/>
    </source>
</evidence>
<dbReference type="GO" id="GO:0005829">
    <property type="term" value="C:cytosol"/>
    <property type="evidence" value="ECO:0007669"/>
    <property type="project" value="TreeGrafter"/>
</dbReference>
<dbReference type="PROSITE" id="PS50235">
    <property type="entry name" value="USP_3"/>
    <property type="match status" value="1"/>
</dbReference>
<name>A0A8J5GZS2_ZINOF</name>
<evidence type="ECO:0000259" key="14">
    <source>
        <dbReference type="PROSITE" id="PS50865"/>
    </source>
</evidence>
<dbReference type="PROSITE" id="PS50865">
    <property type="entry name" value="ZF_MYND_2"/>
    <property type="match status" value="1"/>
</dbReference>
<proteinExistence type="inferred from homology"/>
<comment type="catalytic activity">
    <reaction evidence="1">
        <text>Thiol-dependent hydrolysis of ester, thioester, amide, peptide and isopeptide bonds formed by the C-terminal Gly of ubiquitin (a 76-residue protein attached to proteins as an intracellular targeting signal).</text>
        <dbReference type="EC" id="3.4.19.12"/>
    </reaction>
</comment>